<dbReference type="RefSeq" id="WP_088994597.1">
    <property type="nucleotide sequence ID" value="NZ_LT607750.1"/>
</dbReference>
<name>A0A1C5IH17_9ACTN</name>
<organism evidence="1 2">
    <name type="scientific">Micromonospora echinaurantiaca</name>
    <dbReference type="NCBI Taxonomy" id="47857"/>
    <lineage>
        <taxon>Bacteria</taxon>
        <taxon>Bacillati</taxon>
        <taxon>Actinomycetota</taxon>
        <taxon>Actinomycetes</taxon>
        <taxon>Micromonosporales</taxon>
        <taxon>Micromonosporaceae</taxon>
        <taxon>Micromonospora</taxon>
    </lineage>
</organism>
<dbReference type="EMBL" id="LT607750">
    <property type="protein sequence ID" value="SCG57564.1"/>
    <property type="molecule type" value="Genomic_DNA"/>
</dbReference>
<proteinExistence type="predicted"/>
<sequence>MNPHLEKPAAVGAAALAVAAAVAGASIAGERAAPGEVAAKLANFASALPAVEQLNLAELMTSNDTVLAIAIQATRELGQVGAAIHHGFQN</sequence>
<gene>
    <name evidence="1" type="ORF">GA0070609_3329</name>
</gene>
<dbReference type="Proteomes" id="UP000198217">
    <property type="component" value="Chromosome I"/>
</dbReference>
<accession>A0A1C5IH17</accession>
<keyword evidence="2" id="KW-1185">Reference proteome</keyword>
<evidence type="ECO:0000313" key="1">
    <source>
        <dbReference type="EMBL" id="SCG57564.1"/>
    </source>
</evidence>
<reference evidence="1 2" key="1">
    <citation type="submission" date="2016-06" db="EMBL/GenBank/DDBJ databases">
        <authorList>
            <person name="Kjaerup R.B."/>
            <person name="Dalgaard T.S."/>
            <person name="Juul-Madsen H.R."/>
        </authorList>
    </citation>
    <scope>NUCLEOTIDE SEQUENCE [LARGE SCALE GENOMIC DNA]</scope>
    <source>
        <strain evidence="1 2">DSM 43904</strain>
    </source>
</reference>
<protein>
    <submittedName>
        <fullName evidence="1">Uncharacterized protein</fullName>
    </submittedName>
</protein>
<evidence type="ECO:0000313" key="2">
    <source>
        <dbReference type="Proteomes" id="UP000198217"/>
    </source>
</evidence>
<dbReference type="AlphaFoldDB" id="A0A1C5IH17"/>